<evidence type="ECO:0000313" key="2">
    <source>
        <dbReference type="Proteomes" id="UP001222027"/>
    </source>
</evidence>
<keyword evidence="2" id="KW-1185">Reference proteome</keyword>
<protein>
    <submittedName>
        <fullName evidence="1">Uncharacterized protein</fullName>
    </submittedName>
</protein>
<comment type="caution">
    <text evidence="1">The sequence shown here is derived from an EMBL/GenBank/DDBJ whole genome shotgun (WGS) entry which is preliminary data.</text>
</comment>
<evidence type="ECO:0000313" key="1">
    <source>
        <dbReference type="EMBL" id="KAJ8454544.1"/>
    </source>
</evidence>
<dbReference type="EMBL" id="JAQQAF010000300">
    <property type="protein sequence ID" value="KAJ8454544.1"/>
    <property type="molecule type" value="Genomic_DNA"/>
</dbReference>
<accession>A0AAX5JZH1</accession>
<name>A0AAX5JZH1_ENSVE</name>
<proteinExistence type="predicted"/>
<organism evidence="1 2">
    <name type="scientific">Ensete ventricosum</name>
    <name type="common">Abyssinian banana</name>
    <name type="synonym">Musa ensete</name>
    <dbReference type="NCBI Taxonomy" id="4639"/>
    <lineage>
        <taxon>Eukaryota</taxon>
        <taxon>Viridiplantae</taxon>
        <taxon>Streptophyta</taxon>
        <taxon>Embryophyta</taxon>
        <taxon>Tracheophyta</taxon>
        <taxon>Spermatophyta</taxon>
        <taxon>Magnoliopsida</taxon>
        <taxon>Liliopsida</taxon>
        <taxon>Zingiberales</taxon>
        <taxon>Musaceae</taxon>
        <taxon>Ensete</taxon>
    </lineage>
</organism>
<sequence>MVRDPELYQERDQGMRQAAQGKASSVPYLVIVSYPYTVSAQEKEQLEDFVVAVKNLDPADADYRVDFPVYAFDSSSELNT</sequence>
<dbReference type="AlphaFoldDB" id="A0AAX5JZH1"/>
<reference evidence="1 2" key="1">
    <citation type="submission" date="2022-12" db="EMBL/GenBank/DDBJ databases">
        <title>Chromosome-scale assembly of the Ensete ventricosum genome.</title>
        <authorList>
            <person name="Dussert Y."/>
            <person name="Stocks J."/>
            <person name="Wendawek A."/>
            <person name="Woldeyes F."/>
            <person name="Nichols R.A."/>
            <person name="Borrell J.S."/>
        </authorList>
    </citation>
    <scope>NUCLEOTIDE SEQUENCE [LARGE SCALE GENOMIC DNA]</scope>
    <source>
        <strain evidence="2">cv. Maze</strain>
        <tissue evidence="1">Seeds</tissue>
    </source>
</reference>
<gene>
    <name evidence="1" type="ORF">OPV22_035215</name>
</gene>
<dbReference type="Proteomes" id="UP001222027">
    <property type="component" value="Unassembled WGS sequence"/>
</dbReference>